<evidence type="ECO:0000256" key="1">
    <source>
        <dbReference type="SAM" id="MobiDB-lite"/>
    </source>
</evidence>
<evidence type="ECO:0000313" key="2">
    <source>
        <dbReference type="EMBL" id="KAK3889797.1"/>
    </source>
</evidence>
<evidence type="ECO:0000313" key="3">
    <source>
        <dbReference type="Proteomes" id="UP001286313"/>
    </source>
</evidence>
<feature type="region of interest" description="Disordered" evidence="1">
    <location>
        <begin position="151"/>
        <end position="182"/>
    </location>
</feature>
<protein>
    <recommendedName>
        <fullName evidence="4">MADF domain-containing protein</fullName>
    </recommendedName>
</protein>
<proteinExistence type="predicted"/>
<feature type="compositionally biased region" description="Pro residues" evidence="1">
    <location>
        <begin position="37"/>
        <end position="56"/>
    </location>
</feature>
<evidence type="ECO:0008006" key="4">
    <source>
        <dbReference type="Google" id="ProtNLM"/>
    </source>
</evidence>
<feature type="compositionally biased region" description="Low complexity" evidence="1">
    <location>
        <begin position="57"/>
        <end position="68"/>
    </location>
</feature>
<accession>A0AAE1GBZ7</accession>
<comment type="caution">
    <text evidence="2">The sequence shown here is derived from an EMBL/GenBank/DDBJ whole genome shotgun (WGS) entry which is preliminary data.</text>
</comment>
<feature type="region of interest" description="Disordered" evidence="1">
    <location>
        <begin position="208"/>
        <end position="239"/>
    </location>
</feature>
<feature type="compositionally biased region" description="Polar residues" evidence="1">
    <location>
        <begin position="208"/>
        <end position="227"/>
    </location>
</feature>
<dbReference type="EMBL" id="JAWQEG010000463">
    <property type="protein sequence ID" value="KAK3889797.1"/>
    <property type="molecule type" value="Genomic_DNA"/>
</dbReference>
<feature type="region of interest" description="Disordered" evidence="1">
    <location>
        <begin position="9"/>
        <end position="69"/>
    </location>
</feature>
<dbReference type="AlphaFoldDB" id="A0AAE1GBZ7"/>
<reference evidence="2" key="1">
    <citation type="submission" date="2023-10" db="EMBL/GenBank/DDBJ databases">
        <title>Genome assemblies of two species of porcelain crab, Petrolisthes cinctipes and Petrolisthes manimaculis (Anomura: Porcellanidae).</title>
        <authorList>
            <person name="Angst P."/>
        </authorList>
    </citation>
    <scope>NUCLEOTIDE SEQUENCE</scope>
    <source>
        <strain evidence="2">PB745_01</strain>
        <tissue evidence="2">Gill</tissue>
    </source>
</reference>
<sequence length="304" mass="33833">MDVQHEIFVGILDEFDEEELQPRRPHPYAHPSSSPTTPQPTPHPSSSPTTPQPTPHPSSSSSSSSPPHFLSLRRATYEKIAVSLRTEYPSLKDVTEEHLRLKFKNIKTYFMTQHKKIQNAKSGSQGSTQQRWYLYDHAIFLTDAVVVTQTQPSWEPHSQPQTSSSSPSPPPPRQSTEQESITMEISDTPLCESLPELNAAASVASIPSIGSQEATQSEPTSASTPSSGRRKRRAEYSGAEDLMSTMGNYCITKTAKANKPPENVDRYARHVSDMVYELLKDLPRQKQIKITQHILGLIGDDQSD</sequence>
<gene>
    <name evidence="2" type="ORF">Pcinc_006221</name>
</gene>
<organism evidence="2 3">
    <name type="scientific">Petrolisthes cinctipes</name>
    <name type="common">Flat porcelain crab</name>
    <dbReference type="NCBI Taxonomy" id="88211"/>
    <lineage>
        <taxon>Eukaryota</taxon>
        <taxon>Metazoa</taxon>
        <taxon>Ecdysozoa</taxon>
        <taxon>Arthropoda</taxon>
        <taxon>Crustacea</taxon>
        <taxon>Multicrustacea</taxon>
        <taxon>Malacostraca</taxon>
        <taxon>Eumalacostraca</taxon>
        <taxon>Eucarida</taxon>
        <taxon>Decapoda</taxon>
        <taxon>Pleocyemata</taxon>
        <taxon>Anomura</taxon>
        <taxon>Galatheoidea</taxon>
        <taxon>Porcellanidae</taxon>
        <taxon>Petrolisthes</taxon>
    </lineage>
</organism>
<name>A0AAE1GBZ7_PETCI</name>
<dbReference type="Proteomes" id="UP001286313">
    <property type="component" value="Unassembled WGS sequence"/>
</dbReference>
<keyword evidence="3" id="KW-1185">Reference proteome</keyword>